<dbReference type="Proteomes" id="UP000199073">
    <property type="component" value="Unassembled WGS sequence"/>
</dbReference>
<keyword evidence="1" id="KW-1133">Transmembrane helix</keyword>
<keyword evidence="3" id="KW-1185">Reference proteome</keyword>
<evidence type="ECO:0000256" key="1">
    <source>
        <dbReference type="SAM" id="Phobius"/>
    </source>
</evidence>
<keyword evidence="1" id="KW-0812">Transmembrane</keyword>
<evidence type="ECO:0000313" key="2">
    <source>
        <dbReference type="EMBL" id="SDP36107.1"/>
    </source>
</evidence>
<evidence type="ECO:0000313" key="3">
    <source>
        <dbReference type="Proteomes" id="UP000199073"/>
    </source>
</evidence>
<keyword evidence="1" id="KW-0472">Membrane</keyword>
<name>A0A1H0S381_9BACT</name>
<accession>A0A1H0S381</accession>
<protein>
    <submittedName>
        <fullName evidence="2">Transcriptional activator TraM</fullName>
    </submittedName>
</protein>
<dbReference type="STRING" id="91360.SAMN05660330_02510"/>
<organism evidence="2 3">
    <name type="scientific">Desulforhopalus singaporensis</name>
    <dbReference type="NCBI Taxonomy" id="91360"/>
    <lineage>
        <taxon>Bacteria</taxon>
        <taxon>Pseudomonadati</taxon>
        <taxon>Thermodesulfobacteriota</taxon>
        <taxon>Desulfobulbia</taxon>
        <taxon>Desulfobulbales</taxon>
        <taxon>Desulfocapsaceae</taxon>
        <taxon>Desulforhopalus</taxon>
    </lineage>
</organism>
<feature type="transmembrane region" description="Helical" evidence="1">
    <location>
        <begin position="66"/>
        <end position="88"/>
    </location>
</feature>
<proteinExistence type="predicted"/>
<reference evidence="2 3" key="1">
    <citation type="submission" date="2016-10" db="EMBL/GenBank/DDBJ databases">
        <authorList>
            <person name="de Groot N.N."/>
        </authorList>
    </citation>
    <scope>NUCLEOTIDE SEQUENCE [LARGE SCALE GENOMIC DNA]</scope>
    <source>
        <strain evidence="2 3">DSM 12130</strain>
    </source>
</reference>
<dbReference type="EMBL" id="FNJI01000017">
    <property type="protein sequence ID" value="SDP36107.1"/>
    <property type="molecule type" value="Genomic_DNA"/>
</dbReference>
<dbReference type="RefSeq" id="WP_092223333.1">
    <property type="nucleotide sequence ID" value="NZ_FNJI01000017.1"/>
</dbReference>
<gene>
    <name evidence="2" type="ORF">SAMN05660330_02510</name>
</gene>
<sequence length="89" mass="10366">MRFNKLKEEIAKKHQVAVTDNDPVMLVATICQVFLDESKRLFERMEAEQRERFEQELQKREVKNSWYLATIAALAGIAAGIFLTLIILR</sequence>
<dbReference type="AlphaFoldDB" id="A0A1H0S381"/>